<dbReference type="Pfam" id="PF00198">
    <property type="entry name" value="2-oxoacid_dh"/>
    <property type="match status" value="1"/>
</dbReference>
<dbReference type="NCBIfam" id="TIGR01349">
    <property type="entry name" value="PDHac_trf_mito"/>
    <property type="match status" value="1"/>
</dbReference>
<name>A0A858PZA1_9RICK</name>
<dbReference type="InterPro" id="IPR045257">
    <property type="entry name" value="E2/Pdx1"/>
</dbReference>
<dbReference type="PROSITE" id="PS50968">
    <property type="entry name" value="BIOTINYL_LIPOYL"/>
    <property type="match status" value="1"/>
</dbReference>
<dbReference type="Proteomes" id="UP000500930">
    <property type="component" value="Chromosome"/>
</dbReference>
<evidence type="ECO:0000256" key="9">
    <source>
        <dbReference type="ARBA" id="ARBA00025211"/>
    </source>
</evidence>
<accession>A0A858PZA1</accession>
<dbReference type="InterPro" id="IPR004167">
    <property type="entry name" value="PSBD"/>
</dbReference>
<comment type="pathway">
    <text evidence="2">Amino-acid degradation; L-lysine degradation via saccharopine pathway; glutaryl-CoA from L-lysine: step 6/6.</text>
</comment>
<feature type="domain" description="Peripheral subunit-binding (PSBD)" evidence="15">
    <location>
        <begin position="134"/>
        <end position="171"/>
    </location>
</feature>
<evidence type="ECO:0000256" key="7">
    <source>
        <dbReference type="ARBA" id="ARBA00022823"/>
    </source>
</evidence>
<evidence type="ECO:0000256" key="6">
    <source>
        <dbReference type="ARBA" id="ARBA00022679"/>
    </source>
</evidence>
<evidence type="ECO:0000259" key="14">
    <source>
        <dbReference type="PROSITE" id="PS50968"/>
    </source>
</evidence>
<dbReference type="InterPro" id="IPR023213">
    <property type="entry name" value="CAT-like_dom_sf"/>
</dbReference>
<feature type="compositionally biased region" description="Basic and acidic residues" evidence="13">
    <location>
        <begin position="106"/>
        <end position="117"/>
    </location>
</feature>
<comment type="similarity">
    <text evidence="3 12">Belongs to the 2-oxoacid dehydrogenase family.</text>
</comment>
<evidence type="ECO:0000256" key="10">
    <source>
        <dbReference type="ARBA" id="ARBA00048370"/>
    </source>
</evidence>
<organism evidence="16 17">
    <name type="scientific">Anaplasma platys</name>
    <dbReference type="NCBI Taxonomy" id="949"/>
    <lineage>
        <taxon>Bacteria</taxon>
        <taxon>Pseudomonadati</taxon>
        <taxon>Pseudomonadota</taxon>
        <taxon>Alphaproteobacteria</taxon>
        <taxon>Rickettsiales</taxon>
        <taxon>Anaplasmataceae</taxon>
        <taxon>Anaplasma</taxon>
    </lineage>
</organism>
<dbReference type="EC" id="2.3.1.12" evidence="12"/>
<dbReference type="InterPro" id="IPR036625">
    <property type="entry name" value="E3-bd_dom_sf"/>
</dbReference>
<dbReference type="Pfam" id="PF00364">
    <property type="entry name" value="Biotin_lipoyl"/>
    <property type="match status" value="1"/>
</dbReference>
<dbReference type="InterPro" id="IPR006257">
    <property type="entry name" value="LAT1"/>
</dbReference>
<keyword evidence="8 12" id="KW-0012">Acyltransferase</keyword>
<evidence type="ECO:0000256" key="13">
    <source>
        <dbReference type="SAM" id="MobiDB-lite"/>
    </source>
</evidence>
<dbReference type="GO" id="GO:0004149">
    <property type="term" value="F:dihydrolipoyllysine-residue succinyltransferase activity"/>
    <property type="evidence" value="ECO:0007669"/>
    <property type="project" value="UniProtKB-EC"/>
</dbReference>
<evidence type="ECO:0000256" key="11">
    <source>
        <dbReference type="ARBA" id="ARBA00052761"/>
    </source>
</evidence>
<comment type="catalytic activity">
    <reaction evidence="10 12">
        <text>N(6)-[(R)-dihydrolipoyl]-L-lysyl-[protein] + acetyl-CoA = N(6)-[(R)-S(8)-acetyldihydrolipoyl]-L-lysyl-[protein] + CoA</text>
        <dbReference type="Rhea" id="RHEA:17017"/>
        <dbReference type="Rhea" id="RHEA-COMP:10475"/>
        <dbReference type="Rhea" id="RHEA-COMP:10478"/>
        <dbReference type="ChEBI" id="CHEBI:57287"/>
        <dbReference type="ChEBI" id="CHEBI:57288"/>
        <dbReference type="ChEBI" id="CHEBI:83100"/>
        <dbReference type="ChEBI" id="CHEBI:83111"/>
        <dbReference type="EC" id="2.3.1.12"/>
    </reaction>
</comment>
<keyword evidence="5" id="KW-0816">Tricarboxylic acid cycle</keyword>
<dbReference type="FunFam" id="2.40.50.100:FF:000010">
    <property type="entry name" value="Acetyltransferase component of pyruvate dehydrogenase complex"/>
    <property type="match status" value="1"/>
</dbReference>
<evidence type="ECO:0000259" key="15">
    <source>
        <dbReference type="PROSITE" id="PS51826"/>
    </source>
</evidence>
<dbReference type="InterPro" id="IPR000089">
    <property type="entry name" value="Biotin_lipoyl"/>
</dbReference>
<dbReference type="Gene3D" id="2.40.50.100">
    <property type="match status" value="1"/>
</dbReference>
<reference evidence="16 17" key="1">
    <citation type="journal article" date="2020" name="Pathogens">
        <title>First Whole Genome Sequence of Anaplasma platys, an Obligate Intracellular Rickettsial Pathogen of Dogs.</title>
        <authorList>
            <person name="Llanes A."/>
            <person name="Rajeev S."/>
        </authorList>
    </citation>
    <scope>NUCLEOTIDE SEQUENCE [LARGE SCALE GENOMIC DNA]</scope>
    <source>
        <strain evidence="16 17">S3</strain>
    </source>
</reference>
<keyword evidence="16" id="KW-0670">Pyruvate</keyword>
<evidence type="ECO:0000256" key="5">
    <source>
        <dbReference type="ARBA" id="ARBA00022532"/>
    </source>
</evidence>
<dbReference type="RefSeq" id="WP_169193503.1">
    <property type="nucleotide sequence ID" value="NZ_CP046391.1"/>
</dbReference>
<keyword evidence="17" id="KW-1185">Reference proteome</keyword>
<dbReference type="GO" id="GO:0004742">
    <property type="term" value="F:dihydrolipoyllysine-residue acetyltransferase activity"/>
    <property type="evidence" value="ECO:0007669"/>
    <property type="project" value="UniProtKB-UniRule"/>
</dbReference>
<evidence type="ECO:0000256" key="8">
    <source>
        <dbReference type="ARBA" id="ARBA00023315"/>
    </source>
</evidence>
<feature type="region of interest" description="Disordered" evidence="13">
    <location>
        <begin position="106"/>
        <end position="129"/>
    </location>
</feature>
<dbReference type="CDD" id="cd06849">
    <property type="entry name" value="lipoyl_domain"/>
    <property type="match status" value="1"/>
</dbReference>
<comment type="subunit">
    <text evidence="4">Forms a 24-polypeptide structural core with octahedral symmetry. Part of the 2-oxoglutarate dehydrogenase (OGDH) complex composed of E1 (2-oxoglutarate dehydrogenase), E2 (dihydrolipoamide succinyltransferase) and E3 (dihydrolipoamide dehydrogenase); the complex contains multiple copies of the three enzymatic components (E1, E2 and E3).</text>
</comment>
<dbReference type="Pfam" id="PF02817">
    <property type="entry name" value="E3_binding"/>
    <property type="match status" value="1"/>
</dbReference>
<evidence type="ECO:0000256" key="4">
    <source>
        <dbReference type="ARBA" id="ARBA00011666"/>
    </source>
</evidence>
<evidence type="ECO:0000256" key="12">
    <source>
        <dbReference type="RuleBase" id="RU361137"/>
    </source>
</evidence>
<gene>
    <name evidence="16" type="primary">pdhC</name>
    <name evidence="16" type="ORF">ANPL_04320</name>
</gene>
<evidence type="ECO:0000256" key="3">
    <source>
        <dbReference type="ARBA" id="ARBA00007317"/>
    </source>
</evidence>
<evidence type="ECO:0000256" key="2">
    <source>
        <dbReference type="ARBA" id="ARBA00005145"/>
    </source>
</evidence>
<dbReference type="Gene3D" id="3.30.559.10">
    <property type="entry name" value="Chloramphenicol acetyltransferase-like domain"/>
    <property type="match status" value="1"/>
</dbReference>
<dbReference type="AlphaFoldDB" id="A0A858PZA1"/>
<comment type="catalytic activity">
    <reaction evidence="11">
        <text>N(6)-[(R)-dihydrolipoyl]-L-lysyl-[protein] + succinyl-CoA = N(6)-[(R)-S(8)-succinyldihydrolipoyl]-L-lysyl-[protein] + CoA</text>
        <dbReference type="Rhea" id="RHEA:15213"/>
        <dbReference type="Rhea" id="RHEA-COMP:10475"/>
        <dbReference type="Rhea" id="RHEA-COMP:20092"/>
        <dbReference type="ChEBI" id="CHEBI:57287"/>
        <dbReference type="ChEBI" id="CHEBI:57292"/>
        <dbReference type="ChEBI" id="CHEBI:83100"/>
        <dbReference type="ChEBI" id="CHEBI:83120"/>
        <dbReference type="EC" id="2.3.1.61"/>
    </reaction>
</comment>
<dbReference type="SUPFAM" id="SSF51230">
    <property type="entry name" value="Single hybrid motif"/>
    <property type="match status" value="1"/>
</dbReference>
<keyword evidence="6 12" id="KW-0808">Transferase</keyword>
<dbReference type="InterPro" id="IPR011053">
    <property type="entry name" value="Single_hybrid_motif"/>
</dbReference>
<protein>
    <recommendedName>
        <fullName evidence="12">Acetyltransferase component of pyruvate dehydrogenase complex</fullName>
        <ecNumber evidence="12">2.3.1.12</ecNumber>
    </recommendedName>
</protein>
<dbReference type="PROSITE" id="PS51826">
    <property type="entry name" value="PSBD"/>
    <property type="match status" value="1"/>
</dbReference>
<evidence type="ECO:0000313" key="17">
    <source>
        <dbReference type="Proteomes" id="UP000500930"/>
    </source>
</evidence>
<proteinExistence type="inferred from homology"/>
<dbReference type="Gene3D" id="4.10.320.10">
    <property type="entry name" value="E3-binding domain"/>
    <property type="match status" value="1"/>
</dbReference>
<dbReference type="GO" id="GO:0006086">
    <property type="term" value="P:pyruvate decarboxylation to acetyl-CoA"/>
    <property type="evidence" value="ECO:0007669"/>
    <property type="project" value="InterPro"/>
</dbReference>
<feature type="domain" description="Lipoyl-binding" evidence="14">
    <location>
        <begin position="2"/>
        <end position="79"/>
    </location>
</feature>
<dbReference type="EMBL" id="CP046391">
    <property type="protein sequence ID" value="QJC27909.1"/>
    <property type="molecule type" value="Genomic_DNA"/>
</dbReference>
<comment type="function">
    <text evidence="1">E2 component of the 2-oxoglutarate dehydrogenase (OGDH) complex which catalyzes the second step in the conversion of 2-oxoglutarate to succinyl-CoA and CO(2).</text>
</comment>
<dbReference type="InterPro" id="IPR001078">
    <property type="entry name" value="2-oxoacid_DH_actylTfrase"/>
</dbReference>
<dbReference type="PANTHER" id="PTHR23151:SF90">
    <property type="entry name" value="DIHYDROLIPOYLLYSINE-RESIDUE ACETYLTRANSFERASE COMPONENT OF PYRUVATE DEHYDROGENASE COMPLEX, MITOCHONDRIAL-RELATED"/>
    <property type="match status" value="1"/>
</dbReference>
<dbReference type="KEGG" id="aplt:ANPL_04320"/>
<dbReference type="GO" id="GO:0045254">
    <property type="term" value="C:pyruvate dehydrogenase complex"/>
    <property type="evidence" value="ECO:0007669"/>
    <property type="project" value="UniProtKB-UniRule"/>
</dbReference>
<dbReference type="FunFam" id="3.30.559.10:FF:000007">
    <property type="entry name" value="Dihydrolipoamide acetyltransferase component of pyruvate dehydrogenase complex"/>
    <property type="match status" value="1"/>
</dbReference>
<sequence length="410" mass="44161">MPVKILMPALSPTMKSGTLTKWHKKVGDTLKPGDIIADVETDKAVIEFEYVDEPGTLYKILRDDGAAGVTVNQVIAVVKVDGDDDASLLAAVSEPAQLETKPINKEITKSDGTKDTTPETSMQAPAAAAETRVKASPLAKKVAAQLGVDIREVVGTGPYGRVVKDDVVNAQGTRKPQNAHSTEPTEVEISGMRRVIAERLVEAKRSIPHFYLAVDCTVGELIATRSKINLNAGVLQTKITVNDFVIKAAALAVREFPQVNSSWQGDKILCLKDIDVAFAVALDDGLITPVIKNADLLSLSELSKTVKSLAARAKERKLLPDEFQGGGMTVSNLGMFGIKEFYAIVNPPQSCIMAVGRSEQRPVIVDGSVVVKDVMTVTLSVDHRVIDGATAARFLDRFKFYIENPLAMLV</sequence>
<comment type="cofactor">
    <cofactor evidence="12">
        <name>(R)-lipoate</name>
        <dbReference type="ChEBI" id="CHEBI:83088"/>
    </cofactor>
    <text evidence="12">Binds 1 lipoyl cofactor covalently.</text>
</comment>
<dbReference type="GO" id="GO:0006099">
    <property type="term" value="P:tricarboxylic acid cycle"/>
    <property type="evidence" value="ECO:0007669"/>
    <property type="project" value="UniProtKB-KW"/>
</dbReference>
<keyword evidence="7 12" id="KW-0450">Lipoyl</keyword>
<dbReference type="SUPFAM" id="SSF47005">
    <property type="entry name" value="Peripheral subunit-binding domain of 2-oxo acid dehydrogenase complex"/>
    <property type="match status" value="1"/>
</dbReference>
<dbReference type="SUPFAM" id="SSF52777">
    <property type="entry name" value="CoA-dependent acyltransferases"/>
    <property type="match status" value="1"/>
</dbReference>
<evidence type="ECO:0000256" key="1">
    <source>
        <dbReference type="ARBA" id="ARBA00004052"/>
    </source>
</evidence>
<evidence type="ECO:0000313" key="16">
    <source>
        <dbReference type="EMBL" id="QJC27909.1"/>
    </source>
</evidence>
<dbReference type="PANTHER" id="PTHR23151">
    <property type="entry name" value="DIHYDROLIPOAMIDE ACETYL/SUCCINYL-TRANSFERASE-RELATED"/>
    <property type="match status" value="1"/>
</dbReference>
<comment type="function">
    <text evidence="9">The pyruvate dehydrogenase complex catalyzes the overall conversion of pyruvate to acetyl-CoA and CO(2). It contains multiple copies of three enzymatic components: pyruvate dehydrogenase (E1), dihydrolipoamide acetyltransferase (E2) and lipoamide dehydrogenase (E3).</text>
</comment>